<dbReference type="GO" id="GO:0019843">
    <property type="term" value="F:rRNA binding"/>
    <property type="evidence" value="ECO:0007669"/>
    <property type="project" value="UniProtKB-KW"/>
</dbReference>
<keyword evidence="9 15" id="KW-0540">Nuclease</keyword>
<comment type="subunit">
    <text evidence="4 15">Homodimer.</text>
</comment>
<evidence type="ECO:0000259" key="17">
    <source>
        <dbReference type="PROSITE" id="PS50137"/>
    </source>
</evidence>
<feature type="binding site" evidence="15">
    <location>
        <position position="119"/>
    </location>
    <ligand>
        <name>Mg(2+)</name>
        <dbReference type="ChEBI" id="CHEBI:18420"/>
    </ligand>
</feature>
<keyword evidence="6 15" id="KW-0698">rRNA processing</keyword>
<dbReference type="InterPro" id="IPR011907">
    <property type="entry name" value="RNase_III"/>
</dbReference>
<keyword evidence="11 15" id="KW-0255">Endonuclease</keyword>
<evidence type="ECO:0000256" key="16">
    <source>
        <dbReference type="SAM" id="MobiDB-lite"/>
    </source>
</evidence>
<proteinExistence type="inferred from homology"/>
<dbReference type="InterPro" id="IPR036389">
    <property type="entry name" value="RNase_III_sf"/>
</dbReference>
<dbReference type="FunFam" id="1.10.1520.10:FF:000001">
    <property type="entry name" value="Ribonuclease 3"/>
    <property type="match status" value="1"/>
</dbReference>
<keyword evidence="7 15" id="KW-0507">mRNA processing</keyword>
<dbReference type="AlphaFoldDB" id="A0A9D2S4Z8"/>
<evidence type="ECO:0000256" key="11">
    <source>
        <dbReference type="ARBA" id="ARBA00022759"/>
    </source>
</evidence>
<keyword evidence="14 15" id="KW-0694">RNA-binding</keyword>
<sequence>MQPLEETLGYTFRDPALLDNALTHSSYANENRSKGSQSNERLEFLGDSVLGMVTADYLYRTHPDLPEGDLTRTRAALVCEESLVEVARAWDLGKYLKLGRGESAGGGRSRPSIQADAVEAVLAAVYLDGGIGSARKIIQRYILDAEAERSKNRDYKTALQELVQRESGQVLQYHLVGSSGPDHAKVFSVEVTLNGAAVGQGRGHSKKEAEQNAARAAIEALSRE</sequence>
<comment type="catalytic activity">
    <reaction evidence="1 15">
        <text>Endonucleolytic cleavage to 5'-phosphomonoester.</text>
        <dbReference type="EC" id="3.1.26.3"/>
    </reaction>
</comment>
<dbReference type="PROSITE" id="PS50137">
    <property type="entry name" value="DS_RBD"/>
    <property type="match status" value="1"/>
</dbReference>
<dbReference type="CDD" id="cd00593">
    <property type="entry name" value="RIBOc"/>
    <property type="match status" value="1"/>
</dbReference>
<keyword evidence="5 15" id="KW-0963">Cytoplasm</keyword>
<evidence type="ECO:0000256" key="7">
    <source>
        <dbReference type="ARBA" id="ARBA00022664"/>
    </source>
</evidence>
<feature type="binding site" evidence="15">
    <location>
        <position position="43"/>
    </location>
    <ligand>
        <name>Mg(2+)</name>
        <dbReference type="ChEBI" id="CHEBI:18420"/>
    </ligand>
</feature>
<dbReference type="GO" id="GO:0003725">
    <property type="term" value="F:double-stranded RNA binding"/>
    <property type="evidence" value="ECO:0007669"/>
    <property type="project" value="TreeGrafter"/>
</dbReference>
<dbReference type="EMBL" id="DWYC01000016">
    <property type="protein sequence ID" value="HJB56236.1"/>
    <property type="molecule type" value="Genomic_DNA"/>
</dbReference>
<evidence type="ECO:0000256" key="1">
    <source>
        <dbReference type="ARBA" id="ARBA00000109"/>
    </source>
</evidence>
<evidence type="ECO:0000256" key="6">
    <source>
        <dbReference type="ARBA" id="ARBA00022552"/>
    </source>
</evidence>
<dbReference type="Pfam" id="PF00035">
    <property type="entry name" value="dsrm"/>
    <property type="match status" value="1"/>
</dbReference>
<dbReference type="PROSITE" id="PS00517">
    <property type="entry name" value="RNASE_3_1"/>
    <property type="match status" value="1"/>
</dbReference>
<dbReference type="EC" id="3.1.26.3" evidence="15"/>
<name>A0A9D2S4Z8_9FIRM</name>
<dbReference type="InterPro" id="IPR014720">
    <property type="entry name" value="dsRBD_dom"/>
</dbReference>
<keyword evidence="8 15" id="KW-0819">tRNA processing</keyword>
<dbReference type="Gene3D" id="3.30.160.20">
    <property type="match status" value="1"/>
</dbReference>
<evidence type="ECO:0000256" key="4">
    <source>
        <dbReference type="ARBA" id="ARBA00011738"/>
    </source>
</evidence>
<evidence type="ECO:0000256" key="5">
    <source>
        <dbReference type="ARBA" id="ARBA00022490"/>
    </source>
</evidence>
<protein>
    <recommendedName>
        <fullName evidence="15">Ribonuclease 3</fullName>
        <ecNumber evidence="15">3.1.26.3</ecNumber>
    </recommendedName>
    <alternativeName>
        <fullName evidence="15">Ribonuclease III</fullName>
        <shortName evidence="15">RNase III</shortName>
    </alternativeName>
</protein>
<keyword evidence="15" id="KW-0699">rRNA-binding</keyword>
<dbReference type="CDD" id="cd10845">
    <property type="entry name" value="DSRM_RNAse_III_family"/>
    <property type="match status" value="1"/>
</dbReference>
<dbReference type="GO" id="GO:0010468">
    <property type="term" value="P:regulation of gene expression"/>
    <property type="evidence" value="ECO:0007669"/>
    <property type="project" value="TreeGrafter"/>
</dbReference>
<feature type="compositionally biased region" description="Low complexity" evidence="16">
    <location>
        <begin position="211"/>
        <end position="224"/>
    </location>
</feature>
<dbReference type="NCBIfam" id="TIGR02191">
    <property type="entry name" value="RNaseIII"/>
    <property type="match status" value="1"/>
</dbReference>
<accession>A0A9D2S4Z8</accession>
<evidence type="ECO:0000256" key="14">
    <source>
        <dbReference type="ARBA" id="ARBA00022884"/>
    </source>
</evidence>
<evidence type="ECO:0000259" key="18">
    <source>
        <dbReference type="PROSITE" id="PS50142"/>
    </source>
</evidence>
<evidence type="ECO:0000256" key="2">
    <source>
        <dbReference type="ARBA" id="ARBA00004496"/>
    </source>
</evidence>
<dbReference type="SUPFAM" id="SSF54768">
    <property type="entry name" value="dsRNA-binding domain-like"/>
    <property type="match status" value="1"/>
</dbReference>
<dbReference type="SMART" id="SM00358">
    <property type="entry name" value="DSRM"/>
    <property type="match status" value="1"/>
</dbReference>
<evidence type="ECO:0000256" key="15">
    <source>
        <dbReference type="HAMAP-Rule" id="MF_00104"/>
    </source>
</evidence>
<dbReference type="FunFam" id="3.30.160.20:FF:000003">
    <property type="entry name" value="Ribonuclease 3"/>
    <property type="match status" value="1"/>
</dbReference>
<comment type="similarity">
    <text evidence="3">Belongs to the ribonuclease III family.</text>
</comment>
<feature type="binding site" evidence="15">
    <location>
        <position position="116"/>
    </location>
    <ligand>
        <name>Mg(2+)</name>
        <dbReference type="ChEBI" id="CHEBI:18420"/>
    </ligand>
</feature>
<evidence type="ECO:0000313" key="19">
    <source>
        <dbReference type="EMBL" id="HJB56236.1"/>
    </source>
</evidence>
<evidence type="ECO:0000256" key="12">
    <source>
        <dbReference type="ARBA" id="ARBA00022801"/>
    </source>
</evidence>
<feature type="active site" evidence="15">
    <location>
        <position position="119"/>
    </location>
</feature>
<dbReference type="Gene3D" id="1.10.1520.10">
    <property type="entry name" value="Ribonuclease III domain"/>
    <property type="match status" value="1"/>
</dbReference>
<dbReference type="InterPro" id="IPR000999">
    <property type="entry name" value="RNase_III_dom"/>
</dbReference>
<dbReference type="GO" id="GO:0006364">
    <property type="term" value="P:rRNA processing"/>
    <property type="evidence" value="ECO:0007669"/>
    <property type="project" value="UniProtKB-UniRule"/>
</dbReference>
<dbReference type="SMART" id="SM00535">
    <property type="entry name" value="RIBOc"/>
    <property type="match status" value="1"/>
</dbReference>
<keyword evidence="10 15" id="KW-0479">Metal-binding</keyword>
<feature type="domain" description="RNase III" evidence="18">
    <location>
        <begin position="1"/>
        <end position="130"/>
    </location>
</feature>
<keyword evidence="13 15" id="KW-0460">Magnesium</keyword>
<dbReference type="GO" id="GO:0008033">
    <property type="term" value="P:tRNA processing"/>
    <property type="evidence" value="ECO:0007669"/>
    <property type="project" value="UniProtKB-KW"/>
</dbReference>
<dbReference type="SUPFAM" id="SSF69065">
    <property type="entry name" value="RNase III domain-like"/>
    <property type="match status" value="1"/>
</dbReference>
<dbReference type="GO" id="GO:0004525">
    <property type="term" value="F:ribonuclease III activity"/>
    <property type="evidence" value="ECO:0007669"/>
    <property type="project" value="UniProtKB-UniRule"/>
</dbReference>
<feature type="active site" evidence="15">
    <location>
        <position position="47"/>
    </location>
</feature>
<dbReference type="GO" id="GO:0006397">
    <property type="term" value="P:mRNA processing"/>
    <property type="evidence" value="ECO:0007669"/>
    <property type="project" value="UniProtKB-UniRule"/>
</dbReference>
<reference evidence="19" key="2">
    <citation type="submission" date="2021-04" db="EMBL/GenBank/DDBJ databases">
        <authorList>
            <person name="Gilroy R."/>
        </authorList>
    </citation>
    <scope>NUCLEOTIDE SEQUENCE</scope>
    <source>
        <strain evidence="19">CHK189-11263</strain>
    </source>
</reference>
<keyword evidence="12 15" id="KW-0378">Hydrolase</keyword>
<dbReference type="PANTHER" id="PTHR11207">
    <property type="entry name" value="RIBONUCLEASE III"/>
    <property type="match status" value="1"/>
</dbReference>
<dbReference type="PANTHER" id="PTHR11207:SF0">
    <property type="entry name" value="RIBONUCLEASE 3"/>
    <property type="match status" value="1"/>
</dbReference>
<evidence type="ECO:0000256" key="10">
    <source>
        <dbReference type="ARBA" id="ARBA00022723"/>
    </source>
</evidence>
<dbReference type="HAMAP" id="MF_00104">
    <property type="entry name" value="RNase_III"/>
    <property type="match status" value="1"/>
</dbReference>
<dbReference type="Pfam" id="PF14622">
    <property type="entry name" value="Ribonucleas_3_3"/>
    <property type="match status" value="1"/>
</dbReference>
<reference evidence="19" key="1">
    <citation type="journal article" date="2021" name="PeerJ">
        <title>Extensive microbial diversity within the chicken gut microbiome revealed by metagenomics and culture.</title>
        <authorList>
            <person name="Gilroy R."/>
            <person name="Ravi A."/>
            <person name="Getino M."/>
            <person name="Pursley I."/>
            <person name="Horton D.L."/>
            <person name="Alikhan N.F."/>
            <person name="Baker D."/>
            <person name="Gharbi K."/>
            <person name="Hall N."/>
            <person name="Watson M."/>
            <person name="Adriaenssens E.M."/>
            <person name="Foster-Nyarko E."/>
            <person name="Jarju S."/>
            <person name="Secka A."/>
            <person name="Antonio M."/>
            <person name="Oren A."/>
            <person name="Chaudhuri R.R."/>
            <person name="La Ragione R."/>
            <person name="Hildebrand F."/>
            <person name="Pallen M.J."/>
        </authorList>
    </citation>
    <scope>NUCLEOTIDE SEQUENCE</scope>
    <source>
        <strain evidence="19">CHK189-11263</strain>
    </source>
</reference>
<dbReference type="PROSITE" id="PS50142">
    <property type="entry name" value="RNASE_3_2"/>
    <property type="match status" value="1"/>
</dbReference>
<comment type="caution">
    <text evidence="19">The sequence shown here is derived from an EMBL/GenBank/DDBJ whole genome shotgun (WGS) entry which is preliminary data.</text>
</comment>
<evidence type="ECO:0000256" key="9">
    <source>
        <dbReference type="ARBA" id="ARBA00022722"/>
    </source>
</evidence>
<dbReference type="GO" id="GO:0046872">
    <property type="term" value="F:metal ion binding"/>
    <property type="evidence" value="ECO:0007669"/>
    <property type="project" value="UniProtKB-KW"/>
</dbReference>
<organism evidence="19 20">
    <name type="scientific">Candidatus Flavonifractor intestinipullorum</name>
    <dbReference type="NCBI Taxonomy" id="2838587"/>
    <lineage>
        <taxon>Bacteria</taxon>
        <taxon>Bacillati</taxon>
        <taxon>Bacillota</taxon>
        <taxon>Clostridia</taxon>
        <taxon>Eubacteriales</taxon>
        <taxon>Oscillospiraceae</taxon>
        <taxon>Flavonifractor</taxon>
    </lineage>
</organism>
<feature type="domain" description="DRBM" evidence="17">
    <location>
        <begin position="154"/>
        <end position="223"/>
    </location>
</feature>
<comment type="function">
    <text evidence="15">Digests double-stranded RNA. Involved in the processing of primary rRNA transcript to yield the immediate precursors to the large and small rRNAs (23S and 16S). Processes some mRNAs, and tRNAs when they are encoded in the rRNA operon. Processes pre-crRNA and tracrRNA of type II CRISPR loci if present in the organism.</text>
</comment>
<evidence type="ECO:0000313" key="20">
    <source>
        <dbReference type="Proteomes" id="UP000824208"/>
    </source>
</evidence>
<gene>
    <name evidence="15 19" type="primary">rnc</name>
    <name evidence="19" type="ORF">H9714_01650</name>
</gene>
<comment type="subcellular location">
    <subcellularLocation>
        <location evidence="2 15">Cytoplasm</location>
    </subcellularLocation>
</comment>
<dbReference type="GO" id="GO:0042802">
    <property type="term" value="F:identical protein binding"/>
    <property type="evidence" value="ECO:0007669"/>
    <property type="project" value="UniProtKB-ARBA"/>
</dbReference>
<dbReference type="Proteomes" id="UP000824208">
    <property type="component" value="Unassembled WGS sequence"/>
</dbReference>
<dbReference type="GO" id="GO:0005737">
    <property type="term" value="C:cytoplasm"/>
    <property type="evidence" value="ECO:0007669"/>
    <property type="project" value="UniProtKB-SubCell"/>
</dbReference>
<evidence type="ECO:0000256" key="8">
    <source>
        <dbReference type="ARBA" id="ARBA00022694"/>
    </source>
</evidence>
<comment type="cofactor">
    <cofactor evidence="15">
        <name>Mg(2+)</name>
        <dbReference type="ChEBI" id="CHEBI:18420"/>
    </cofactor>
</comment>
<evidence type="ECO:0000256" key="13">
    <source>
        <dbReference type="ARBA" id="ARBA00022842"/>
    </source>
</evidence>
<evidence type="ECO:0000256" key="3">
    <source>
        <dbReference type="ARBA" id="ARBA00010183"/>
    </source>
</evidence>
<feature type="region of interest" description="Disordered" evidence="16">
    <location>
        <begin position="199"/>
        <end position="224"/>
    </location>
</feature>